<dbReference type="Gene3D" id="3.40.30.10">
    <property type="entry name" value="Glutaredoxin"/>
    <property type="match status" value="1"/>
</dbReference>
<dbReference type="Proteomes" id="UP001255856">
    <property type="component" value="Unassembled WGS sequence"/>
</dbReference>
<dbReference type="PANTHER" id="PTHR10984:SF37">
    <property type="entry name" value="PROTEIN DISULFIDE-ISOMERASE 5-3"/>
    <property type="match status" value="1"/>
</dbReference>
<gene>
    <name evidence="7" type="ORF">QBZ16_004833</name>
</gene>
<keyword evidence="3 5" id="KW-1133">Transmembrane helix</keyword>
<comment type="subcellular location">
    <subcellularLocation>
        <location evidence="1">Membrane</location>
    </subcellularLocation>
</comment>
<dbReference type="PANTHER" id="PTHR10984">
    <property type="entry name" value="ENDOPLASMIC RETICULUM-GOLGI INTERMEDIATE COMPARTMENT PROTEIN"/>
    <property type="match status" value="1"/>
</dbReference>
<dbReference type="Pfam" id="PF13850">
    <property type="entry name" value="ERGIC_N"/>
    <property type="match status" value="1"/>
</dbReference>
<organism evidence="7 8">
    <name type="scientific">Prototheca wickerhamii</name>
    <dbReference type="NCBI Taxonomy" id="3111"/>
    <lineage>
        <taxon>Eukaryota</taxon>
        <taxon>Viridiplantae</taxon>
        <taxon>Chlorophyta</taxon>
        <taxon>core chlorophytes</taxon>
        <taxon>Trebouxiophyceae</taxon>
        <taxon>Chlorellales</taxon>
        <taxon>Chlorellaceae</taxon>
        <taxon>Prototheca</taxon>
    </lineage>
</organism>
<protein>
    <recommendedName>
        <fullName evidence="6">Thioredoxin domain-containing protein</fullName>
    </recommendedName>
</protein>
<keyword evidence="2 5" id="KW-0812">Transmembrane</keyword>
<dbReference type="InterPro" id="IPR013766">
    <property type="entry name" value="Thioredoxin_domain"/>
</dbReference>
<dbReference type="EMBL" id="JASFZW010000007">
    <property type="protein sequence ID" value="KAK2077199.1"/>
    <property type="molecule type" value="Genomic_DNA"/>
</dbReference>
<name>A0AAD9IHF3_PROWI</name>
<evidence type="ECO:0000256" key="4">
    <source>
        <dbReference type="ARBA" id="ARBA00023136"/>
    </source>
</evidence>
<dbReference type="InterPro" id="IPR036249">
    <property type="entry name" value="Thioredoxin-like_sf"/>
</dbReference>
<evidence type="ECO:0000256" key="5">
    <source>
        <dbReference type="SAM" id="Phobius"/>
    </source>
</evidence>
<dbReference type="GO" id="GO:0016020">
    <property type="term" value="C:membrane"/>
    <property type="evidence" value="ECO:0007669"/>
    <property type="project" value="UniProtKB-SubCell"/>
</dbReference>
<evidence type="ECO:0000259" key="6">
    <source>
        <dbReference type="PROSITE" id="PS51352"/>
    </source>
</evidence>
<evidence type="ECO:0000256" key="1">
    <source>
        <dbReference type="ARBA" id="ARBA00004370"/>
    </source>
</evidence>
<dbReference type="PROSITE" id="PS51352">
    <property type="entry name" value="THIOREDOXIN_2"/>
    <property type="match status" value="1"/>
</dbReference>
<proteinExistence type="predicted"/>
<dbReference type="GO" id="GO:0030134">
    <property type="term" value="C:COPII-coated ER to Golgi transport vesicle"/>
    <property type="evidence" value="ECO:0007669"/>
    <property type="project" value="TreeGrafter"/>
</dbReference>
<dbReference type="Pfam" id="PF07970">
    <property type="entry name" value="COPIIcoated_ERV"/>
    <property type="match status" value="1"/>
</dbReference>
<dbReference type="InterPro" id="IPR012936">
    <property type="entry name" value="Erv_C"/>
</dbReference>
<dbReference type="InterPro" id="IPR045888">
    <property type="entry name" value="Erv"/>
</dbReference>
<dbReference type="CDD" id="cd02961">
    <property type="entry name" value="PDI_a_family"/>
    <property type="match status" value="1"/>
</dbReference>
<feature type="transmembrane region" description="Helical" evidence="5">
    <location>
        <begin position="403"/>
        <end position="427"/>
    </location>
</feature>
<dbReference type="SUPFAM" id="SSF52833">
    <property type="entry name" value="Thioredoxin-like"/>
    <property type="match status" value="1"/>
</dbReference>
<dbReference type="GO" id="GO:0005783">
    <property type="term" value="C:endoplasmic reticulum"/>
    <property type="evidence" value="ECO:0007669"/>
    <property type="project" value="TreeGrafter"/>
</dbReference>
<comment type="caution">
    <text evidence="7">The sequence shown here is derived from an EMBL/GenBank/DDBJ whole genome shotgun (WGS) entry which is preliminary data.</text>
</comment>
<keyword evidence="8" id="KW-1185">Reference proteome</keyword>
<evidence type="ECO:0000256" key="3">
    <source>
        <dbReference type="ARBA" id="ARBA00022989"/>
    </source>
</evidence>
<dbReference type="InterPro" id="IPR039542">
    <property type="entry name" value="Erv_N"/>
</dbReference>
<accession>A0AAD9IHF3</accession>
<keyword evidence="4 5" id="KW-0472">Membrane</keyword>
<dbReference type="AlphaFoldDB" id="A0AAD9IHF3"/>
<evidence type="ECO:0000256" key="2">
    <source>
        <dbReference type="ARBA" id="ARBA00022692"/>
    </source>
</evidence>
<sequence length="444" mass="49555">MAPHRPLFHRLKGELHSYARLETKTELVVDRSAHGELLRVNFDVDLPKLSCEFATVDVSDVMGLSLLNLTRTVHKTPLDEQRRRLGAASADVGQRRPEYDAEHPGFQYENVHIAEPLTAQSFGPTLNAYEVVVVNFFAPWCHWCRQLAPTWEAATEAVHAKYPDAEGRIRYAKVDCVAQSALCRAHIITAFPSIRIFHKGSDDVVRNGFHMHDAYYGDRTKDALIRLADTIVPDARGLRANVHRLQEGEVRSAVQGVGCNLAGHVLVKKVPGTLHVSARAPGHSVDYLSLDLSHQFQHLHFGLQPSAKRFKALAALHPHGLTKDWSDKLAGRAFFSNSEGWTFEHYLQVVLTTIEAGRRGDSYNAYEYTVQSHDYNATDHASVKITYTLSPIQILVEEVRKPFFRFLISLCAVVGGVFTVAGIIDGITHSIRSMAKKLELGKQG</sequence>
<reference evidence="7" key="1">
    <citation type="submission" date="2021-01" db="EMBL/GenBank/DDBJ databases">
        <authorList>
            <person name="Eckstrom K.M.E."/>
        </authorList>
    </citation>
    <scope>NUCLEOTIDE SEQUENCE</scope>
    <source>
        <strain evidence="7">UVCC 0001</strain>
    </source>
</reference>
<dbReference type="Pfam" id="PF00085">
    <property type="entry name" value="Thioredoxin"/>
    <property type="match status" value="1"/>
</dbReference>
<evidence type="ECO:0000313" key="7">
    <source>
        <dbReference type="EMBL" id="KAK2077199.1"/>
    </source>
</evidence>
<evidence type="ECO:0000313" key="8">
    <source>
        <dbReference type="Proteomes" id="UP001255856"/>
    </source>
</evidence>
<feature type="domain" description="Thioredoxin" evidence="6">
    <location>
        <begin position="90"/>
        <end position="233"/>
    </location>
</feature>